<sequence>MKKAILFLAVVIGLNWSALAQTTNWSLDASHSSVEFTVTHLVISEVTGKFKKFDVSVQADKADFTDAKISFTADVNSIDTDNENRDKHLKGDDFFNAEKFPQIKFVGKSFKKITDKKYELVGDLTIRDVTKTVTLNVNYGGTVVDPWKNTKAGFKITGTINRKDYGLKWNAVTEAGGAVVSDEVELSVKLELAKK</sequence>
<accession>A0A1I2FK24</accession>
<feature type="domain" description="Lipid/polyisoprenoid-binding YceI-like" evidence="2">
    <location>
        <begin position="24"/>
        <end position="193"/>
    </location>
</feature>
<dbReference type="RefSeq" id="WP_091544240.1">
    <property type="nucleotide sequence ID" value="NZ_FONY01000014.1"/>
</dbReference>
<dbReference type="Proteomes" id="UP000199513">
    <property type="component" value="Unassembled WGS sequence"/>
</dbReference>
<dbReference type="EMBL" id="FONY01000014">
    <property type="protein sequence ID" value="SFF05067.1"/>
    <property type="molecule type" value="Genomic_DNA"/>
</dbReference>
<dbReference type="PANTHER" id="PTHR34406">
    <property type="entry name" value="PROTEIN YCEI"/>
    <property type="match status" value="1"/>
</dbReference>
<dbReference type="InterPro" id="IPR007372">
    <property type="entry name" value="Lipid/polyisoprenoid-bd_YceI"/>
</dbReference>
<evidence type="ECO:0000313" key="3">
    <source>
        <dbReference type="EMBL" id="SFF05067.1"/>
    </source>
</evidence>
<evidence type="ECO:0000259" key="2">
    <source>
        <dbReference type="SMART" id="SM00867"/>
    </source>
</evidence>
<dbReference type="InterPro" id="IPR036761">
    <property type="entry name" value="TTHA0802/YceI-like_sf"/>
</dbReference>
<evidence type="ECO:0000313" key="4">
    <source>
        <dbReference type="Proteomes" id="UP000199513"/>
    </source>
</evidence>
<protein>
    <submittedName>
        <fullName evidence="3">Polyisoprenoid-binding protein YceI</fullName>
    </submittedName>
</protein>
<dbReference type="Pfam" id="PF04264">
    <property type="entry name" value="YceI"/>
    <property type="match status" value="1"/>
</dbReference>
<dbReference type="SMART" id="SM00867">
    <property type="entry name" value="YceI"/>
    <property type="match status" value="1"/>
</dbReference>
<evidence type="ECO:0000256" key="1">
    <source>
        <dbReference type="SAM" id="SignalP"/>
    </source>
</evidence>
<feature type="chain" id="PRO_5011509738" evidence="1">
    <location>
        <begin position="21"/>
        <end position="195"/>
    </location>
</feature>
<name>A0A1I2FK24_9BACT</name>
<dbReference type="SUPFAM" id="SSF101874">
    <property type="entry name" value="YceI-like"/>
    <property type="match status" value="1"/>
</dbReference>
<dbReference type="PANTHER" id="PTHR34406:SF1">
    <property type="entry name" value="PROTEIN YCEI"/>
    <property type="match status" value="1"/>
</dbReference>
<dbReference type="Gene3D" id="2.40.128.110">
    <property type="entry name" value="Lipid/polyisoprenoid-binding, YceI-like"/>
    <property type="match status" value="1"/>
</dbReference>
<feature type="signal peptide" evidence="1">
    <location>
        <begin position="1"/>
        <end position="20"/>
    </location>
</feature>
<reference evidence="3 4" key="1">
    <citation type="submission" date="2016-10" db="EMBL/GenBank/DDBJ databases">
        <authorList>
            <person name="de Groot N.N."/>
        </authorList>
    </citation>
    <scope>NUCLEOTIDE SEQUENCE [LARGE SCALE GENOMIC DNA]</scope>
    <source>
        <strain>GEY</strain>
        <strain evidence="4">DSM 9560</strain>
    </source>
</reference>
<keyword evidence="1" id="KW-0732">Signal</keyword>
<dbReference type="AlphaFoldDB" id="A0A1I2FK24"/>
<organism evidence="3 4">
    <name type="scientific">Thermoflexibacter ruber</name>
    <dbReference type="NCBI Taxonomy" id="1003"/>
    <lineage>
        <taxon>Bacteria</taxon>
        <taxon>Pseudomonadati</taxon>
        <taxon>Bacteroidota</taxon>
        <taxon>Cytophagia</taxon>
        <taxon>Cytophagales</taxon>
        <taxon>Thermoflexibacteraceae</taxon>
        <taxon>Thermoflexibacter</taxon>
    </lineage>
</organism>
<dbReference type="STRING" id="1003.SAMN04488541_101419"/>
<proteinExistence type="predicted"/>
<dbReference type="OrthoDB" id="9811006at2"/>
<gene>
    <name evidence="3" type="ORF">SAMN04488541_101419</name>
</gene>
<keyword evidence="4" id="KW-1185">Reference proteome</keyword>